<dbReference type="PROSITE" id="PS51066">
    <property type="entry name" value="ZF_FPG_2"/>
    <property type="match status" value="1"/>
</dbReference>
<accession>A0A7T0LN23</accession>
<dbReference type="InterPro" id="IPR035937">
    <property type="entry name" value="FPG_N"/>
</dbReference>
<evidence type="ECO:0000256" key="12">
    <source>
        <dbReference type="ARBA" id="ARBA00023295"/>
    </source>
</evidence>
<proteinExistence type="inferred from homology"/>
<evidence type="ECO:0000256" key="2">
    <source>
        <dbReference type="ARBA" id="ARBA00012720"/>
    </source>
</evidence>
<keyword evidence="4" id="KW-0227">DNA damage</keyword>
<dbReference type="Proteomes" id="UP000594637">
    <property type="component" value="Chromosome"/>
</dbReference>
<feature type="compositionally biased region" description="Gly residues" evidence="14">
    <location>
        <begin position="116"/>
        <end position="126"/>
    </location>
</feature>
<evidence type="ECO:0000256" key="9">
    <source>
        <dbReference type="ARBA" id="ARBA00023204"/>
    </source>
</evidence>
<sequence length="327" mass="35178">MPEGHTIHRLSAALSELYGGQRLAAFSPQGRFTAGAERLDGQVLLGAQAHGKHLFLPFAPEADVPTDDAAVTWLRIHLGLYGSWTFDGDASFTAPHAIGAPRRRVGERGEHALAHGGGSALSGLAGGSDDVPAAPAPGQWRAPEPRGAVRLRLLGEHGVADLTGPAACELLDAEGVAAVRRRLGPDPLRADGDRELFVANVRRRRKAVGELLMDQSVISGVGNIYRAETLLRCGISPFLSGAHVSRARLRAVWDDLVPLMEYGVATGFITTVEPDDVPVPLPEGDDEAARWYVYHRADRPCLRCATPVRQKEVAGRRLFWCPTCQAY</sequence>
<dbReference type="PANTHER" id="PTHR42697">
    <property type="entry name" value="ENDONUCLEASE 8"/>
    <property type="match status" value="1"/>
</dbReference>
<keyword evidence="5 13" id="KW-0863">Zinc-finger</keyword>
<dbReference type="EC" id="4.2.99.18" evidence="2"/>
<dbReference type="KEGG" id="arep:ID810_04315"/>
<feature type="domain" description="Formamidopyrimidine-DNA glycosylase catalytic" evidence="16">
    <location>
        <begin position="2"/>
        <end position="99"/>
    </location>
</feature>
<protein>
    <recommendedName>
        <fullName evidence="2">DNA-(apurinic or apyrimidinic site) lyase</fullName>
        <ecNumber evidence="2">4.2.99.18</ecNumber>
    </recommendedName>
</protein>
<dbReference type="CDD" id="cd08970">
    <property type="entry name" value="AcNei1_N"/>
    <property type="match status" value="1"/>
</dbReference>
<comment type="similarity">
    <text evidence="1">Belongs to the FPG family.</text>
</comment>
<evidence type="ECO:0000256" key="10">
    <source>
        <dbReference type="ARBA" id="ARBA00023239"/>
    </source>
</evidence>
<evidence type="ECO:0000256" key="14">
    <source>
        <dbReference type="SAM" id="MobiDB-lite"/>
    </source>
</evidence>
<evidence type="ECO:0000256" key="11">
    <source>
        <dbReference type="ARBA" id="ARBA00023268"/>
    </source>
</evidence>
<dbReference type="InterPro" id="IPR015886">
    <property type="entry name" value="H2TH_FPG"/>
</dbReference>
<evidence type="ECO:0000256" key="8">
    <source>
        <dbReference type="ARBA" id="ARBA00023125"/>
    </source>
</evidence>
<dbReference type="GO" id="GO:0008270">
    <property type="term" value="F:zinc ion binding"/>
    <property type="evidence" value="ECO:0007669"/>
    <property type="project" value="UniProtKB-KW"/>
</dbReference>
<dbReference type="SMART" id="SM00898">
    <property type="entry name" value="Fapy_DNA_glyco"/>
    <property type="match status" value="1"/>
</dbReference>
<dbReference type="GO" id="GO:0006284">
    <property type="term" value="P:base-excision repair"/>
    <property type="evidence" value="ECO:0007669"/>
    <property type="project" value="InterPro"/>
</dbReference>
<dbReference type="GO" id="GO:0000703">
    <property type="term" value="F:oxidized pyrimidine nucleobase lesion DNA N-glycosylase activity"/>
    <property type="evidence" value="ECO:0007669"/>
    <property type="project" value="TreeGrafter"/>
</dbReference>
<gene>
    <name evidence="17" type="ORF">ID810_04315</name>
</gene>
<keyword evidence="18" id="KW-1185">Reference proteome</keyword>
<dbReference type="SUPFAM" id="SSF81624">
    <property type="entry name" value="N-terminal domain of MutM-like DNA repair proteins"/>
    <property type="match status" value="1"/>
</dbReference>
<dbReference type="SUPFAM" id="SSF46946">
    <property type="entry name" value="S13-like H2TH domain"/>
    <property type="match status" value="1"/>
</dbReference>
<evidence type="ECO:0000256" key="3">
    <source>
        <dbReference type="ARBA" id="ARBA00022723"/>
    </source>
</evidence>
<dbReference type="AlphaFoldDB" id="A0A7T0LN23"/>
<keyword evidence="10" id="KW-0456">Lyase</keyword>
<feature type="domain" description="FPG-type" evidence="15">
    <location>
        <begin position="292"/>
        <end position="326"/>
    </location>
</feature>
<dbReference type="InterPro" id="IPR010979">
    <property type="entry name" value="Ribosomal_uS13-like_H2TH"/>
</dbReference>
<dbReference type="GO" id="GO:0003684">
    <property type="term" value="F:damaged DNA binding"/>
    <property type="evidence" value="ECO:0007669"/>
    <property type="project" value="InterPro"/>
</dbReference>
<reference evidence="17 18" key="1">
    <citation type="submission" date="2020-11" db="EMBL/GenBank/DDBJ databases">
        <title>Actinomyces sp. ZJ750.</title>
        <authorList>
            <person name="Zhou J."/>
        </authorList>
    </citation>
    <scope>NUCLEOTIDE SEQUENCE [LARGE SCALE GENOMIC DNA]</scope>
    <source>
        <strain evidence="17 18">ZJ750</strain>
    </source>
</reference>
<evidence type="ECO:0000256" key="7">
    <source>
        <dbReference type="ARBA" id="ARBA00022833"/>
    </source>
</evidence>
<evidence type="ECO:0000313" key="18">
    <source>
        <dbReference type="Proteomes" id="UP000594637"/>
    </source>
</evidence>
<dbReference type="Gene3D" id="3.20.190.10">
    <property type="entry name" value="MutM-like, N-terminal"/>
    <property type="match status" value="1"/>
</dbReference>
<dbReference type="SMART" id="SM01232">
    <property type="entry name" value="H2TH"/>
    <property type="match status" value="1"/>
</dbReference>
<evidence type="ECO:0000313" key="17">
    <source>
        <dbReference type="EMBL" id="QPL06153.1"/>
    </source>
</evidence>
<keyword evidence="6" id="KW-0378">Hydrolase</keyword>
<dbReference type="Pfam" id="PF01149">
    <property type="entry name" value="Fapy_DNA_glyco"/>
    <property type="match status" value="1"/>
</dbReference>
<evidence type="ECO:0000256" key="6">
    <source>
        <dbReference type="ARBA" id="ARBA00022801"/>
    </source>
</evidence>
<evidence type="ECO:0000256" key="13">
    <source>
        <dbReference type="PROSITE-ProRule" id="PRU00391"/>
    </source>
</evidence>
<organism evidence="17 18">
    <name type="scientific">Actinomyces respiraculi</name>
    <dbReference type="NCBI Taxonomy" id="2744574"/>
    <lineage>
        <taxon>Bacteria</taxon>
        <taxon>Bacillati</taxon>
        <taxon>Actinomycetota</taxon>
        <taxon>Actinomycetes</taxon>
        <taxon>Actinomycetales</taxon>
        <taxon>Actinomycetaceae</taxon>
        <taxon>Actinomyces</taxon>
    </lineage>
</organism>
<evidence type="ECO:0000259" key="15">
    <source>
        <dbReference type="PROSITE" id="PS51066"/>
    </source>
</evidence>
<name>A0A7T0LN23_9ACTO</name>
<dbReference type="Gene3D" id="1.10.8.50">
    <property type="match status" value="1"/>
</dbReference>
<keyword evidence="12" id="KW-0326">Glycosidase</keyword>
<dbReference type="RefSeq" id="WP_166855514.1">
    <property type="nucleotide sequence ID" value="NZ_CP063989.1"/>
</dbReference>
<evidence type="ECO:0000256" key="4">
    <source>
        <dbReference type="ARBA" id="ARBA00022763"/>
    </source>
</evidence>
<dbReference type="GO" id="GO:0140078">
    <property type="term" value="F:class I DNA-(apurinic or apyrimidinic site) endonuclease activity"/>
    <property type="evidence" value="ECO:0007669"/>
    <property type="project" value="UniProtKB-EC"/>
</dbReference>
<keyword evidence="11" id="KW-0511">Multifunctional enzyme</keyword>
<evidence type="ECO:0000259" key="16">
    <source>
        <dbReference type="PROSITE" id="PS51068"/>
    </source>
</evidence>
<dbReference type="SUPFAM" id="SSF57716">
    <property type="entry name" value="Glucocorticoid receptor-like (DNA-binding domain)"/>
    <property type="match status" value="1"/>
</dbReference>
<dbReference type="PROSITE" id="PS51068">
    <property type="entry name" value="FPG_CAT"/>
    <property type="match status" value="1"/>
</dbReference>
<dbReference type="InterPro" id="IPR012319">
    <property type="entry name" value="FPG_cat"/>
</dbReference>
<keyword evidence="9" id="KW-0234">DNA repair</keyword>
<dbReference type="PANTHER" id="PTHR42697:SF3">
    <property type="entry name" value="ENDONUCLEASE 8 1"/>
    <property type="match status" value="1"/>
</dbReference>
<evidence type="ECO:0000256" key="1">
    <source>
        <dbReference type="ARBA" id="ARBA00009409"/>
    </source>
</evidence>
<keyword evidence="8" id="KW-0238">DNA-binding</keyword>
<evidence type="ECO:0000256" key="5">
    <source>
        <dbReference type="ARBA" id="ARBA00022771"/>
    </source>
</evidence>
<keyword evidence="3" id="KW-0479">Metal-binding</keyword>
<dbReference type="InterPro" id="IPR000214">
    <property type="entry name" value="Znf_DNA_glyclase/AP_lyase"/>
</dbReference>
<feature type="region of interest" description="Disordered" evidence="14">
    <location>
        <begin position="116"/>
        <end position="143"/>
    </location>
</feature>
<dbReference type="EMBL" id="CP063989">
    <property type="protein sequence ID" value="QPL06153.1"/>
    <property type="molecule type" value="Genomic_DNA"/>
</dbReference>
<dbReference type="Pfam" id="PF06831">
    <property type="entry name" value="H2TH"/>
    <property type="match status" value="1"/>
</dbReference>
<keyword evidence="7" id="KW-0862">Zinc</keyword>